<reference evidence="2 3" key="1">
    <citation type="submission" date="2016-02" db="EMBL/GenBank/DDBJ databases">
        <title>Genome analysis of coral dinoflagellate symbionts highlights evolutionary adaptations to a symbiotic lifestyle.</title>
        <authorList>
            <person name="Aranda M."/>
            <person name="Li Y."/>
            <person name="Liew Y.J."/>
            <person name="Baumgarten S."/>
            <person name="Simakov O."/>
            <person name="Wilson M."/>
            <person name="Piel J."/>
            <person name="Ashoor H."/>
            <person name="Bougouffa S."/>
            <person name="Bajic V.B."/>
            <person name="Ryu T."/>
            <person name="Ravasi T."/>
            <person name="Bayer T."/>
            <person name="Micklem G."/>
            <person name="Kim H."/>
            <person name="Bhak J."/>
            <person name="Lajeunesse T.C."/>
            <person name="Voolstra C.R."/>
        </authorList>
    </citation>
    <scope>NUCLEOTIDE SEQUENCE [LARGE SCALE GENOMIC DNA]</scope>
    <source>
        <strain evidence="2 3">CCMP2467</strain>
    </source>
</reference>
<feature type="compositionally biased region" description="Basic and acidic residues" evidence="1">
    <location>
        <begin position="102"/>
        <end position="128"/>
    </location>
</feature>
<evidence type="ECO:0000313" key="2">
    <source>
        <dbReference type="EMBL" id="OLP82726.1"/>
    </source>
</evidence>
<dbReference type="OrthoDB" id="10320428at2759"/>
<proteinExistence type="predicted"/>
<protein>
    <submittedName>
        <fullName evidence="2">Uncharacterized protein</fullName>
    </submittedName>
</protein>
<keyword evidence="3" id="KW-1185">Reference proteome</keyword>
<feature type="region of interest" description="Disordered" evidence="1">
    <location>
        <begin position="211"/>
        <end position="276"/>
    </location>
</feature>
<evidence type="ECO:0000256" key="1">
    <source>
        <dbReference type="SAM" id="MobiDB-lite"/>
    </source>
</evidence>
<name>A0A1Q9CIL3_SYMMI</name>
<dbReference type="AlphaFoldDB" id="A0A1Q9CIL3"/>
<organism evidence="2 3">
    <name type="scientific">Symbiodinium microadriaticum</name>
    <name type="common">Dinoflagellate</name>
    <name type="synonym">Zooxanthella microadriatica</name>
    <dbReference type="NCBI Taxonomy" id="2951"/>
    <lineage>
        <taxon>Eukaryota</taxon>
        <taxon>Sar</taxon>
        <taxon>Alveolata</taxon>
        <taxon>Dinophyceae</taxon>
        <taxon>Suessiales</taxon>
        <taxon>Symbiodiniaceae</taxon>
        <taxon>Symbiodinium</taxon>
    </lineage>
</organism>
<sequence length="499" mass="53955">MDSKWVPETVVTWSPLDKLKLMTPSPARTRRPLVSADDLDNPPHGIHTWSPLLRFCNTPDRTTRSPVSMDAITPPRATRAAHPRTPAPVPKKRRITSPEPTHSTEPKDTIDKHAQAASNEKDGSKVDDGTANPPQVDTSMEASAIEVAEPAVNRTAADAVAESQHKADDQATATVPMEAPDGLAMPNDSEALADLQALAARAECHDKALEPAGVDQGLAKNGDQDTGVGRPDIGLDPGMPKDTGVGRPDNGLDRGMPEDTGVGRLDPPKPEAGAGVTCGPAVKAELPWSEQAEAWEVYLQALASFLSAGLSMLEFEQLSTAEKIAAIPDNYIAAVLGSKYWPQGAFYRQKSLRARGLPLCCLHSTNQNDPILEAAGSDHAVGCTHHCLRLCMIFLSTDHTFFDTWLGSRADESCFNLLMAGSQQALRYNRRVWAHWKQVLGEAWTQSDRLSLPHEVRHEICDEAGRCYMEAALEDIRSFLQKADLLVILGDGAAAPRCA</sequence>
<dbReference type="Proteomes" id="UP000186817">
    <property type="component" value="Unassembled WGS sequence"/>
</dbReference>
<feature type="region of interest" description="Disordered" evidence="1">
    <location>
        <begin position="60"/>
        <end position="136"/>
    </location>
</feature>
<comment type="caution">
    <text evidence="2">The sequence shown here is derived from an EMBL/GenBank/DDBJ whole genome shotgun (WGS) entry which is preliminary data.</text>
</comment>
<accession>A0A1Q9CIL3</accession>
<feature type="region of interest" description="Disordered" evidence="1">
    <location>
        <begin position="153"/>
        <end position="172"/>
    </location>
</feature>
<gene>
    <name evidence="2" type="ORF">AK812_SmicGene36596</name>
</gene>
<feature type="compositionally biased region" description="Low complexity" evidence="1">
    <location>
        <begin position="71"/>
        <end position="84"/>
    </location>
</feature>
<dbReference type="EMBL" id="LSRX01001172">
    <property type="protein sequence ID" value="OLP82726.1"/>
    <property type="molecule type" value="Genomic_DNA"/>
</dbReference>
<evidence type="ECO:0000313" key="3">
    <source>
        <dbReference type="Proteomes" id="UP000186817"/>
    </source>
</evidence>